<dbReference type="OrthoDB" id="9131059at2"/>
<evidence type="ECO:0000256" key="1">
    <source>
        <dbReference type="ARBA" id="ARBA00004418"/>
    </source>
</evidence>
<reference evidence="11 12" key="1">
    <citation type="submission" date="2018-04" db="EMBL/GenBank/DDBJ databases">
        <title>Brenneria corticis sp.nov.</title>
        <authorList>
            <person name="Li Y."/>
        </authorList>
    </citation>
    <scope>NUCLEOTIDE SEQUENCE [LARGE SCALE GENOMIC DNA]</scope>
    <source>
        <strain evidence="11 12">LMG 27715</strain>
    </source>
</reference>
<feature type="domain" description="Pili assembly chaperone N-terminal" evidence="9">
    <location>
        <begin position="27"/>
        <end position="144"/>
    </location>
</feature>
<comment type="similarity">
    <text evidence="2 8">Belongs to the periplasmic pilus chaperone family.</text>
</comment>
<dbReference type="Pfam" id="PF02753">
    <property type="entry name" value="PapD_C"/>
    <property type="match status" value="1"/>
</dbReference>
<organism evidence="11 12">
    <name type="scientific">Brenneria roseae subsp. americana</name>
    <dbReference type="NCBI Taxonomy" id="1508507"/>
    <lineage>
        <taxon>Bacteria</taxon>
        <taxon>Pseudomonadati</taxon>
        <taxon>Pseudomonadota</taxon>
        <taxon>Gammaproteobacteria</taxon>
        <taxon>Enterobacterales</taxon>
        <taxon>Pectobacteriaceae</taxon>
        <taxon>Brenneria</taxon>
    </lineage>
</organism>
<proteinExistence type="inferred from homology"/>
<sequence length="249" mass="28413">MKSSFYMRTIGLFISSVFFLPAAYSAINLDRTRVIFNDDEQSATVTLMNQNAENPFLAQAWLTDEHHNKMTTPLMVLPPLQRIEPRGYSLIRLVKTAQITQLPKDRESLFYLNVREIPPKPEKANVLQIAIQSEIKVFFRPRGITPDKNDIWQKKLIIRKTGKTFTVENPTPYYITVSNILKQSKNTHPNPASLLNGKAFMLAPRSTSGISVTDNTVNTFYLYYVNDYGGHLELPFTCTQNHCQPVNQG</sequence>
<evidence type="ECO:0000256" key="5">
    <source>
        <dbReference type="ARBA" id="ARBA00022764"/>
    </source>
</evidence>
<dbReference type="InterPro" id="IPR001829">
    <property type="entry name" value="Pili_assmbl_chaperone_bac"/>
</dbReference>
<dbReference type="InterPro" id="IPR016147">
    <property type="entry name" value="Pili_assmbl_chaperone_N"/>
</dbReference>
<dbReference type="InterPro" id="IPR008962">
    <property type="entry name" value="PapD-like_sf"/>
</dbReference>
<dbReference type="InterPro" id="IPR016148">
    <property type="entry name" value="Pili_assmbl_chaperone_C"/>
</dbReference>
<comment type="subcellular location">
    <subcellularLocation>
        <location evidence="1 8">Periplasm</location>
    </subcellularLocation>
</comment>
<keyword evidence="5" id="KW-0574">Periplasm</keyword>
<evidence type="ECO:0000256" key="6">
    <source>
        <dbReference type="ARBA" id="ARBA00023186"/>
    </source>
</evidence>
<dbReference type="SUPFAM" id="SSF49354">
    <property type="entry name" value="PapD-like"/>
    <property type="match status" value="1"/>
</dbReference>
<dbReference type="SUPFAM" id="SSF49584">
    <property type="entry name" value="Periplasmic chaperone C-domain"/>
    <property type="match status" value="1"/>
</dbReference>
<dbReference type="GO" id="GO:0071555">
    <property type="term" value="P:cell wall organization"/>
    <property type="evidence" value="ECO:0007669"/>
    <property type="project" value="InterPro"/>
</dbReference>
<evidence type="ECO:0000313" key="11">
    <source>
        <dbReference type="EMBL" id="PWC14842.1"/>
    </source>
</evidence>
<name>A0A2U1TZS1_9GAMM</name>
<dbReference type="RefSeq" id="WP_109052699.1">
    <property type="nucleotide sequence ID" value="NZ_QDKJ01000002.1"/>
</dbReference>
<dbReference type="InterPro" id="IPR050643">
    <property type="entry name" value="Periplasmic_pilus_chap"/>
</dbReference>
<dbReference type="Gene3D" id="2.60.40.10">
    <property type="entry name" value="Immunoglobulins"/>
    <property type="match status" value="2"/>
</dbReference>
<evidence type="ECO:0000313" key="12">
    <source>
        <dbReference type="Proteomes" id="UP000245138"/>
    </source>
</evidence>
<dbReference type="AlphaFoldDB" id="A0A2U1TZS1"/>
<accession>A0A2U1TZS1</accession>
<keyword evidence="7" id="KW-0393">Immunoglobulin domain</keyword>
<keyword evidence="4" id="KW-0732">Signal</keyword>
<dbReference type="PANTHER" id="PTHR30251">
    <property type="entry name" value="PILUS ASSEMBLY CHAPERONE"/>
    <property type="match status" value="1"/>
</dbReference>
<evidence type="ECO:0000259" key="10">
    <source>
        <dbReference type="Pfam" id="PF02753"/>
    </source>
</evidence>
<evidence type="ECO:0000256" key="8">
    <source>
        <dbReference type="RuleBase" id="RU003918"/>
    </source>
</evidence>
<dbReference type="GO" id="GO:0030288">
    <property type="term" value="C:outer membrane-bounded periplasmic space"/>
    <property type="evidence" value="ECO:0007669"/>
    <property type="project" value="InterPro"/>
</dbReference>
<comment type="caution">
    <text evidence="11">The sequence shown here is derived from an EMBL/GenBank/DDBJ whole genome shotgun (WGS) entry which is preliminary data.</text>
</comment>
<evidence type="ECO:0000259" key="9">
    <source>
        <dbReference type="Pfam" id="PF00345"/>
    </source>
</evidence>
<dbReference type="PRINTS" id="PR00969">
    <property type="entry name" value="CHAPERONPILI"/>
</dbReference>
<evidence type="ECO:0000256" key="2">
    <source>
        <dbReference type="ARBA" id="ARBA00007399"/>
    </source>
</evidence>
<dbReference type="PROSITE" id="PS00635">
    <property type="entry name" value="PILI_CHAPERONE"/>
    <property type="match status" value="1"/>
</dbReference>
<keyword evidence="6 8" id="KW-0143">Chaperone</keyword>
<dbReference type="InterPro" id="IPR013783">
    <property type="entry name" value="Ig-like_fold"/>
</dbReference>
<dbReference type="PANTHER" id="PTHR30251:SF5">
    <property type="entry name" value="FIMBRIAL CHAPARONE PROTEIN"/>
    <property type="match status" value="1"/>
</dbReference>
<dbReference type="FunFam" id="2.60.40.10:FF:000458">
    <property type="entry name" value="Molecular chaperone FimC"/>
    <property type="match status" value="1"/>
</dbReference>
<dbReference type="Proteomes" id="UP000245138">
    <property type="component" value="Unassembled WGS sequence"/>
</dbReference>
<dbReference type="EMBL" id="QDKJ01000002">
    <property type="protein sequence ID" value="PWC14842.1"/>
    <property type="molecule type" value="Genomic_DNA"/>
</dbReference>
<evidence type="ECO:0000256" key="4">
    <source>
        <dbReference type="ARBA" id="ARBA00022729"/>
    </source>
</evidence>
<evidence type="ECO:0000256" key="3">
    <source>
        <dbReference type="ARBA" id="ARBA00022558"/>
    </source>
</evidence>
<gene>
    <name evidence="11" type="ORF">B4923_02005</name>
</gene>
<keyword evidence="12" id="KW-1185">Reference proteome</keyword>
<evidence type="ECO:0000256" key="7">
    <source>
        <dbReference type="ARBA" id="ARBA00023319"/>
    </source>
</evidence>
<feature type="domain" description="Pili assembly chaperone C-terminal" evidence="10">
    <location>
        <begin position="167"/>
        <end position="231"/>
    </location>
</feature>
<dbReference type="InterPro" id="IPR018046">
    <property type="entry name" value="Pili_assmbl_chaperone_CS"/>
</dbReference>
<keyword evidence="3" id="KW-1029">Fimbrium biogenesis</keyword>
<protein>
    <submittedName>
        <fullName evidence="11">Molecular chaperone</fullName>
    </submittedName>
</protein>
<dbReference type="Pfam" id="PF00345">
    <property type="entry name" value="PapD_N"/>
    <property type="match status" value="1"/>
</dbReference>
<dbReference type="InterPro" id="IPR036316">
    <property type="entry name" value="Pili_assmbl_chap_C_dom_sf"/>
</dbReference>